<dbReference type="Gene3D" id="3.40.366.30">
    <property type="entry name" value="50S ribosomal protein L16 arginine hydroxylase, Chain A, Domain 2"/>
    <property type="match status" value="1"/>
</dbReference>
<keyword evidence="2" id="KW-0479">Metal-binding</keyword>
<dbReference type="InterPro" id="IPR039994">
    <property type="entry name" value="NO66-like"/>
</dbReference>
<dbReference type="PROSITE" id="PS51184">
    <property type="entry name" value="JMJC"/>
    <property type="match status" value="1"/>
</dbReference>
<dbReference type="InterPro" id="IPR003347">
    <property type="entry name" value="JmjC_dom"/>
</dbReference>
<keyword evidence="6" id="KW-1185">Reference proteome</keyword>
<evidence type="ECO:0000256" key="2">
    <source>
        <dbReference type="ARBA" id="ARBA00022723"/>
    </source>
</evidence>
<feature type="domain" description="JmjC" evidence="4">
    <location>
        <begin position="80"/>
        <end position="221"/>
    </location>
</feature>
<evidence type="ECO:0000256" key="1">
    <source>
        <dbReference type="ARBA" id="ARBA00001954"/>
    </source>
</evidence>
<dbReference type="Proteomes" id="UP001317963">
    <property type="component" value="Chromosome"/>
</dbReference>
<dbReference type="EMBL" id="CP036501">
    <property type="protein sequence ID" value="UZP74836.1"/>
    <property type="molecule type" value="Genomic_DNA"/>
</dbReference>
<dbReference type="SMART" id="SM00558">
    <property type="entry name" value="JmjC"/>
    <property type="match status" value="1"/>
</dbReference>
<evidence type="ECO:0000313" key="5">
    <source>
        <dbReference type="EMBL" id="UZP74836.1"/>
    </source>
</evidence>
<name>A0ABY6Q9D5_9GAMM</name>
<evidence type="ECO:0000259" key="4">
    <source>
        <dbReference type="PROSITE" id="PS51184"/>
    </source>
</evidence>
<dbReference type="Gene3D" id="2.60.120.650">
    <property type="entry name" value="Cupin"/>
    <property type="match status" value="1"/>
</dbReference>
<keyword evidence="3" id="KW-0408">Iron</keyword>
<reference evidence="5 6" key="1">
    <citation type="submission" date="2019-02" db="EMBL/GenBank/DDBJ databases">
        <title>Halieaceae_genomes.</title>
        <authorList>
            <person name="Li S.-H."/>
        </authorList>
    </citation>
    <scope>NUCLEOTIDE SEQUENCE [LARGE SCALE GENOMIC DNA]</scope>
    <source>
        <strain evidence="5 6">JH123</strain>
    </source>
</reference>
<comment type="cofactor">
    <cofactor evidence="1">
        <name>Fe(2+)</name>
        <dbReference type="ChEBI" id="CHEBI:29033"/>
    </cofactor>
</comment>
<proteinExistence type="predicted"/>
<organism evidence="5 6">
    <name type="scientific">Candidatus Paraluminiphilus aquimaris</name>
    <dbReference type="NCBI Taxonomy" id="2518994"/>
    <lineage>
        <taxon>Bacteria</taxon>
        <taxon>Pseudomonadati</taxon>
        <taxon>Pseudomonadota</taxon>
        <taxon>Gammaproteobacteria</taxon>
        <taxon>Cellvibrionales</taxon>
        <taxon>Halieaceae</taxon>
        <taxon>Candidatus Paraluminiphilus</taxon>
    </lineage>
</organism>
<dbReference type="PANTHER" id="PTHR13096">
    <property type="entry name" value="MINA53 MYC INDUCED NUCLEAR ANTIGEN"/>
    <property type="match status" value="1"/>
</dbReference>
<dbReference type="SUPFAM" id="SSF51197">
    <property type="entry name" value="Clavaminate synthase-like"/>
    <property type="match status" value="1"/>
</dbReference>
<accession>A0ABY6Q9D5</accession>
<dbReference type="PANTHER" id="PTHR13096:SF8">
    <property type="entry name" value="RIBOSOMAL OXYGENASE 1"/>
    <property type="match status" value="1"/>
</dbReference>
<dbReference type="RefSeq" id="WP_279241298.1">
    <property type="nucleotide sequence ID" value="NZ_CP036501.1"/>
</dbReference>
<protein>
    <submittedName>
        <fullName evidence="5">Cupin domain-containing protein</fullName>
    </submittedName>
</protein>
<evidence type="ECO:0000313" key="6">
    <source>
        <dbReference type="Proteomes" id="UP001317963"/>
    </source>
</evidence>
<evidence type="ECO:0000256" key="3">
    <source>
        <dbReference type="ARBA" id="ARBA00023004"/>
    </source>
</evidence>
<dbReference type="Pfam" id="PF08007">
    <property type="entry name" value="JmjC_2"/>
    <property type="match status" value="1"/>
</dbReference>
<gene>
    <name evidence="5" type="ORF">E0F26_08840</name>
</gene>
<sequence>MISPRFQFDAQAFLVDCWQQKPTLIRAAIPGFQSPITPEELGGLAMEEQADARIVSFDGSQWTLAHGPFSEQDFQRQGQWSLLVQRVDEWFPEVMALRGCVDFLPQWRFDDIMVSYATDGAGVGPHFDLYDVFLLQGAGERRWKIGPKCDSTTPTLSSSDLRLIDEFEPIETHVLKPGDVLYIPPGYAHWGEAIGESMTFSLGFRAPRIKDLIARLSDTLIDQIKDDLLLEDWDSMKVQPRPGELTRSHTDNARRAILNTLTALDTDDAWYGELLSDMGPSPEPCEEPIARFVELNPSQRLVWQETSEHIATYLGGELYTLRLQDETMLTSLCAGEFIDITTTDSCQIDILRQWWSLGFLEERFLNDTH</sequence>